<dbReference type="RefSeq" id="WP_156641690.1">
    <property type="nucleotide sequence ID" value="NZ_WOXT01000002.1"/>
</dbReference>
<dbReference type="EMBL" id="WOXT01000002">
    <property type="protein sequence ID" value="MUV14399.1"/>
    <property type="molecule type" value="Genomic_DNA"/>
</dbReference>
<dbReference type="Proteomes" id="UP000479692">
    <property type="component" value="Unassembled WGS sequence"/>
</dbReference>
<evidence type="ECO:0000313" key="2">
    <source>
        <dbReference type="Proteomes" id="UP000479692"/>
    </source>
</evidence>
<dbReference type="AlphaFoldDB" id="A0A7C9LJ26"/>
<organism evidence="1 2">
    <name type="scientific">Noviluteimonas gilva</name>
    <dbReference type="NCBI Taxonomy" id="2682097"/>
    <lineage>
        <taxon>Bacteria</taxon>
        <taxon>Pseudomonadati</taxon>
        <taxon>Pseudomonadota</taxon>
        <taxon>Gammaproteobacteria</taxon>
        <taxon>Lysobacterales</taxon>
        <taxon>Lysobacteraceae</taxon>
        <taxon>Noviluteimonas</taxon>
    </lineage>
</organism>
<evidence type="ECO:0000313" key="1">
    <source>
        <dbReference type="EMBL" id="MUV14399.1"/>
    </source>
</evidence>
<accession>A0A7C9LJ26</accession>
<protein>
    <submittedName>
        <fullName evidence="1">Uncharacterized protein</fullName>
    </submittedName>
</protein>
<proteinExistence type="predicted"/>
<reference evidence="1 2" key="1">
    <citation type="submission" date="2019-12" db="EMBL/GenBank/DDBJ databases">
        <authorList>
            <person name="Xu J."/>
        </authorList>
    </citation>
    <scope>NUCLEOTIDE SEQUENCE [LARGE SCALE GENOMIC DNA]</scope>
    <source>
        <strain evidence="1 2">HX-5-24</strain>
    </source>
</reference>
<name>A0A7C9LJ26_9GAMM</name>
<sequence length="69" mass="7808">MKSRDLDFDYLFLLEALERGVVPADEHVQTLLGMGLVERTPDGLTLSMEARVKLANLRSLLREHPLPYG</sequence>
<keyword evidence="2" id="KW-1185">Reference proteome</keyword>
<gene>
    <name evidence="1" type="ORF">GN331_09290</name>
</gene>
<comment type="caution">
    <text evidence="1">The sequence shown here is derived from an EMBL/GenBank/DDBJ whole genome shotgun (WGS) entry which is preliminary data.</text>
</comment>